<feature type="transmembrane region" description="Helical" evidence="2">
    <location>
        <begin position="7"/>
        <end position="26"/>
    </location>
</feature>
<feature type="transmembrane region" description="Helical" evidence="2">
    <location>
        <begin position="38"/>
        <end position="56"/>
    </location>
</feature>
<feature type="region of interest" description="Disordered" evidence="1">
    <location>
        <begin position="209"/>
        <end position="252"/>
    </location>
</feature>
<feature type="transmembrane region" description="Helical" evidence="2">
    <location>
        <begin position="134"/>
        <end position="155"/>
    </location>
</feature>
<keyword evidence="2" id="KW-0812">Transmembrane</keyword>
<dbReference type="RefSeq" id="XP_019009820.2">
    <property type="nucleotide sequence ID" value="XM_019157102.2"/>
</dbReference>
<evidence type="ECO:0000256" key="1">
    <source>
        <dbReference type="SAM" id="MobiDB-lite"/>
    </source>
</evidence>
<evidence type="ECO:0000256" key="2">
    <source>
        <dbReference type="SAM" id="Phobius"/>
    </source>
</evidence>
<dbReference type="AlphaFoldDB" id="A0AAJ8LBG5"/>
<dbReference type="EMBL" id="CP144528">
    <property type="protein sequence ID" value="WWC73110.1"/>
    <property type="molecule type" value="Genomic_DNA"/>
</dbReference>
<name>A0AAJ8LBG5_9TREE</name>
<evidence type="ECO:0000313" key="3">
    <source>
        <dbReference type="EMBL" id="WWC73110.1"/>
    </source>
</evidence>
<protein>
    <submittedName>
        <fullName evidence="3">Uncharacterized protein</fullName>
    </submittedName>
</protein>
<keyword evidence="2" id="KW-0472">Membrane</keyword>
<feature type="transmembrane region" description="Helical" evidence="2">
    <location>
        <begin position="68"/>
        <end position="95"/>
    </location>
</feature>
<evidence type="ECO:0000313" key="4">
    <source>
        <dbReference type="Proteomes" id="UP000094020"/>
    </source>
</evidence>
<dbReference type="GeneID" id="30173750"/>
<keyword evidence="4" id="KW-1185">Reference proteome</keyword>
<organism evidence="3 4">
    <name type="scientific">Kwoniella pini CBS 10737</name>
    <dbReference type="NCBI Taxonomy" id="1296096"/>
    <lineage>
        <taxon>Eukaryota</taxon>
        <taxon>Fungi</taxon>
        <taxon>Dikarya</taxon>
        <taxon>Basidiomycota</taxon>
        <taxon>Agaricomycotina</taxon>
        <taxon>Tremellomycetes</taxon>
        <taxon>Tremellales</taxon>
        <taxon>Cryptococcaceae</taxon>
        <taxon>Kwoniella</taxon>
    </lineage>
</organism>
<reference evidence="3" key="1">
    <citation type="submission" date="2013-07" db="EMBL/GenBank/DDBJ databases">
        <authorList>
            <consortium name="The Broad Institute Genome Sequencing Platform"/>
            <person name="Cuomo C."/>
            <person name="Litvintseva A."/>
            <person name="Chen Y."/>
            <person name="Heitman J."/>
            <person name="Sun S."/>
            <person name="Springer D."/>
            <person name="Dromer F."/>
            <person name="Young S.K."/>
            <person name="Zeng Q."/>
            <person name="Gargeya S."/>
            <person name="Fitzgerald M."/>
            <person name="Abouelleil A."/>
            <person name="Alvarado L."/>
            <person name="Berlin A.M."/>
            <person name="Chapman S.B."/>
            <person name="Dewar J."/>
            <person name="Goldberg J."/>
            <person name="Griggs A."/>
            <person name="Gujja S."/>
            <person name="Hansen M."/>
            <person name="Howarth C."/>
            <person name="Imamovic A."/>
            <person name="Larimer J."/>
            <person name="McCowan C."/>
            <person name="Murphy C."/>
            <person name="Pearson M."/>
            <person name="Priest M."/>
            <person name="Roberts A."/>
            <person name="Saif S."/>
            <person name="Shea T."/>
            <person name="Sykes S."/>
            <person name="Wortman J."/>
            <person name="Nusbaum C."/>
            <person name="Birren B."/>
        </authorList>
    </citation>
    <scope>NUCLEOTIDE SEQUENCE</scope>
    <source>
        <strain evidence="3">CBS 10737</strain>
    </source>
</reference>
<feature type="compositionally biased region" description="Basic and acidic residues" evidence="1">
    <location>
        <begin position="357"/>
        <end position="377"/>
    </location>
</feature>
<feature type="region of interest" description="Disordered" evidence="1">
    <location>
        <begin position="356"/>
        <end position="377"/>
    </location>
</feature>
<accession>A0AAJ8LBG5</accession>
<gene>
    <name evidence="3" type="ORF">I206_107075</name>
</gene>
<dbReference type="KEGG" id="kpin:30173750"/>
<sequence length="377" mass="43041">MASCLPGNIRFTLLSASLLCVTSYLLHNHKHHHIPYQFLLNLVNLISIIAYVPLLSARLYEYVRPLEFLLVLTIFQLAATCGFLALSFLSIYTLYSFPTMTSTSNTPDVTSPPRTAQPLFMLVRLDMNDFYPHLLQLVHISILAIQLMASLLLIIEIRGSPRYSMIDKSLAGLLEKDINDLIKLRQDIRYLKTPTVRWNERHSIGHSTFTDWSPHKRTLDETGEGTPRRRSRTSSNNTSLITPSAPSKQNIDLEIETNHNKDKGYEFNNQDNIRRSSKNNRRLSVRFDLSRHLEETISPRTELFVNPALQDYFSLPITTSEVTRPIPLSIVNSSKEANGFSPCSNGSETLEDILEEEHDHSEQKDNAWMDVRGEESV</sequence>
<proteinExistence type="predicted"/>
<keyword evidence="2" id="KW-1133">Transmembrane helix</keyword>
<dbReference type="Proteomes" id="UP000094020">
    <property type="component" value="Chromosome 10"/>
</dbReference>
<feature type="compositionally biased region" description="Polar residues" evidence="1">
    <location>
        <begin position="240"/>
        <end position="250"/>
    </location>
</feature>
<reference evidence="3" key="2">
    <citation type="submission" date="2024-02" db="EMBL/GenBank/DDBJ databases">
        <title>Comparative genomics of Cryptococcus and Kwoniella reveals pathogenesis evolution and contrasting modes of karyotype evolution via chromosome fusion or intercentromeric recombination.</title>
        <authorList>
            <person name="Coelho M.A."/>
            <person name="David-Palma M."/>
            <person name="Shea T."/>
            <person name="Bowers K."/>
            <person name="McGinley-Smith S."/>
            <person name="Mohammad A.W."/>
            <person name="Gnirke A."/>
            <person name="Yurkov A.M."/>
            <person name="Nowrousian M."/>
            <person name="Sun S."/>
            <person name="Cuomo C.A."/>
            <person name="Heitman J."/>
        </authorList>
    </citation>
    <scope>NUCLEOTIDE SEQUENCE</scope>
    <source>
        <strain evidence="3">CBS 10737</strain>
    </source>
</reference>